<evidence type="ECO:0000313" key="2">
    <source>
        <dbReference type="EMBL" id="KKK35427.1"/>
    </source>
</evidence>
<dbReference type="PATRIC" id="fig|1432562.3.peg.192"/>
<dbReference type="NCBIfam" id="TIGR00738">
    <property type="entry name" value="rrf2_super"/>
    <property type="match status" value="1"/>
</dbReference>
<evidence type="ECO:0000313" key="3">
    <source>
        <dbReference type="Proteomes" id="UP000034287"/>
    </source>
</evidence>
<dbReference type="EMBL" id="LAYZ01000001">
    <property type="protein sequence ID" value="KKK35427.1"/>
    <property type="molecule type" value="Genomic_DNA"/>
</dbReference>
<gene>
    <name evidence="2" type="ORF">WN59_00925</name>
</gene>
<keyword evidence="3" id="KW-1185">Reference proteome</keyword>
<evidence type="ECO:0000256" key="1">
    <source>
        <dbReference type="ARBA" id="ARBA00023125"/>
    </source>
</evidence>
<dbReference type="STRING" id="1432562.WN59_00925"/>
<dbReference type="GO" id="GO:0003677">
    <property type="term" value="F:DNA binding"/>
    <property type="evidence" value="ECO:0007669"/>
    <property type="project" value="UniProtKB-KW"/>
</dbReference>
<dbReference type="InterPro" id="IPR036390">
    <property type="entry name" value="WH_DNA-bd_sf"/>
</dbReference>
<dbReference type="SUPFAM" id="SSF46785">
    <property type="entry name" value="Winged helix' DNA-binding domain"/>
    <property type="match status" value="1"/>
</dbReference>
<keyword evidence="1" id="KW-0238">DNA-binding</keyword>
<protein>
    <submittedName>
        <fullName evidence="2">Rrf2 family transcriptional regulator</fullName>
    </submittedName>
</protein>
<name>A0A0M2SR19_9STAP</name>
<reference evidence="2 3" key="1">
    <citation type="submission" date="2015-04" db="EMBL/GenBank/DDBJ databases">
        <title>Taxonomic description and genome sequence of Salinicoccus sediminis sp. nov., a novel hyper halotolerant bacterium isolated from marine sediment.</title>
        <authorList>
            <person name="Mathan Kumar R."/>
            <person name="Kaur G."/>
            <person name="Kumar N."/>
            <person name="Kumar A."/>
            <person name="Singh N.K."/>
            <person name="Kaur N."/>
            <person name="Mayilraj S."/>
        </authorList>
    </citation>
    <scope>NUCLEOTIDE SEQUENCE [LARGE SCALE GENOMIC DNA]</scope>
    <source>
        <strain evidence="2 3">SV-16</strain>
    </source>
</reference>
<dbReference type="GO" id="GO:0003700">
    <property type="term" value="F:DNA-binding transcription factor activity"/>
    <property type="evidence" value="ECO:0007669"/>
    <property type="project" value="TreeGrafter"/>
</dbReference>
<dbReference type="PROSITE" id="PS51197">
    <property type="entry name" value="HTH_RRF2_2"/>
    <property type="match status" value="1"/>
</dbReference>
<dbReference type="OrthoDB" id="9808360at2"/>
<dbReference type="InterPro" id="IPR000944">
    <property type="entry name" value="Tscrpt_reg_Rrf2"/>
</dbReference>
<dbReference type="RefSeq" id="WP_046511195.1">
    <property type="nucleotide sequence ID" value="NZ_LAYZ01000001.1"/>
</dbReference>
<dbReference type="PANTHER" id="PTHR33221">
    <property type="entry name" value="WINGED HELIX-TURN-HELIX TRANSCRIPTIONAL REGULATOR, RRF2 FAMILY"/>
    <property type="match status" value="1"/>
</dbReference>
<dbReference type="Pfam" id="PF02082">
    <property type="entry name" value="Rrf2"/>
    <property type="match status" value="1"/>
</dbReference>
<dbReference type="Gene3D" id="1.10.10.10">
    <property type="entry name" value="Winged helix-like DNA-binding domain superfamily/Winged helix DNA-binding domain"/>
    <property type="match status" value="1"/>
</dbReference>
<dbReference type="GO" id="GO:0005829">
    <property type="term" value="C:cytosol"/>
    <property type="evidence" value="ECO:0007669"/>
    <property type="project" value="TreeGrafter"/>
</dbReference>
<organism evidence="2 3">
    <name type="scientific">Salinicoccus sediminis</name>
    <dbReference type="NCBI Taxonomy" id="1432562"/>
    <lineage>
        <taxon>Bacteria</taxon>
        <taxon>Bacillati</taxon>
        <taxon>Bacillota</taxon>
        <taxon>Bacilli</taxon>
        <taxon>Bacillales</taxon>
        <taxon>Staphylococcaceae</taxon>
        <taxon>Salinicoccus</taxon>
    </lineage>
</organism>
<sequence length="138" mass="16139">MKISTRGRYGLYFMLALAEDYEVKKRSVKSVAEERGISDLYLEQIVASLKKENLVKSTRGAYGGYELNFPPDEIMVGRIFRTLEENIVAVETDEKDTETERYLWRRVRDALRDVLDHTTLADLLSHSEDEIDDYMFYI</sequence>
<proteinExistence type="predicted"/>
<dbReference type="PANTHER" id="PTHR33221:SF5">
    <property type="entry name" value="HTH-TYPE TRANSCRIPTIONAL REGULATOR ISCR"/>
    <property type="match status" value="1"/>
</dbReference>
<accession>A0A0M2SR19</accession>
<dbReference type="AlphaFoldDB" id="A0A0M2SR19"/>
<dbReference type="InterPro" id="IPR036388">
    <property type="entry name" value="WH-like_DNA-bd_sf"/>
</dbReference>
<dbReference type="Proteomes" id="UP000034287">
    <property type="component" value="Unassembled WGS sequence"/>
</dbReference>
<comment type="caution">
    <text evidence="2">The sequence shown here is derived from an EMBL/GenBank/DDBJ whole genome shotgun (WGS) entry which is preliminary data.</text>
</comment>